<name>A0A1I2AJ06_9SPHI</name>
<dbReference type="Gene3D" id="3.40.50.1000">
    <property type="entry name" value="HAD superfamily/HAD-like"/>
    <property type="match status" value="1"/>
</dbReference>
<protein>
    <submittedName>
        <fullName evidence="1">NagD protein</fullName>
    </submittedName>
</protein>
<dbReference type="EMBL" id="FONS01000001">
    <property type="protein sequence ID" value="SFE43769.1"/>
    <property type="molecule type" value="Genomic_DNA"/>
</dbReference>
<dbReference type="InterPro" id="IPR023214">
    <property type="entry name" value="HAD_sf"/>
</dbReference>
<evidence type="ECO:0000313" key="2">
    <source>
        <dbReference type="Proteomes" id="UP000183129"/>
    </source>
</evidence>
<reference evidence="1 2" key="1">
    <citation type="submission" date="2016-10" db="EMBL/GenBank/DDBJ databases">
        <authorList>
            <person name="de Groot N.N."/>
        </authorList>
    </citation>
    <scope>NUCLEOTIDE SEQUENCE [LARGE SCALE GENOMIC DNA]</scope>
    <source>
        <strain evidence="1 2">ATCC 51969</strain>
    </source>
</reference>
<gene>
    <name evidence="1" type="ORF">SAMN03003324_00469</name>
</gene>
<dbReference type="Proteomes" id="UP000183129">
    <property type="component" value="Unassembled WGS sequence"/>
</dbReference>
<evidence type="ECO:0000313" key="1">
    <source>
        <dbReference type="EMBL" id="SFE43769.1"/>
    </source>
</evidence>
<sequence>MKQGLLIDMDGVIYSGEELIFGADKFINNLIKKISLSHL</sequence>
<proteinExistence type="predicted"/>
<accession>A0A1I2AJ06</accession>
<organism evidence="1 2">
    <name type="scientific">Pedobacter antarcticus</name>
    <dbReference type="NCBI Taxonomy" id="34086"/>
    <lineage>
        <taxon>Bacteria</taxon>
        <taxon>Pseudomonadati</taxon>
        <taxon>Bacteroidota</taxon>
        <taxon>Sphingobacteriia</taxon>
        <taxon>Sphingobacteriales</taxon>
        <taxon>Sphingobacteriaceae</taxon>
        <taxon>Pedobacter</taxon>
    </lineage>
</organism>
<dbReference type="AlphaFoldDB" id="A0A1I2AJ06"/>